<protein>
    <submittedName>
        <fullName evidence="4">Syntaxin-24</fullName>
    </submittedName>
</protein>
<dbReference type="GO" id="GO:0009506">
    <property type="term" value="C:plasmodesma"/>
    <property type="evidence" value="ECO:0007669"/>
    <property type="project" value="TreeGrafter"/>
</dbReference>
<keyword evidence="2 3" id="KW-0472">Membrane</keyword>
<evidence type="ECO:0000256" key="3">
    <source>
        <dbReference type="SAM" id="Phobius"/>
    </source>
</evidence>
<dbReference type="Proteomes" id="UP000233837">
    <property type="component" value="Unassembled WGS sequence"/>
</dbReference>
<dbReference type="STRING" id="906689.A0A2I0XBD5"/>
<evidence type="ECO:0000256" key="1">
    <source>
        <dbReference type="ARBA" id="ARBA00004370"/>
    </source>
</evidence>
<feature type="transmembrane region" description="Helical" evidence="3">
    <location>
        <begin position="37"/>
        <end position="63"/>
    </location>
</feature>
<dbReference type="EMBL" id="KZ501986">
    <property type="protein sequence ID" value="PKU85223.1"/>
    <property type="molecule type" value="Genomic_DNA"/>
</dbReference>
<name>A0A2I0XBD5_9ASPA</name>
<comment type="subcellular location">
    <subcellularLocation>
        <location evidence="1">Membrane</location>
    </subcellularLocation>
</comment>
<evidence type="ECO:0000256" key="2">
    <source>
        <dbReference type="ARBA" id="ARBA00023136"/>
    </source>
</evidence>
<reference evidence="4 5" key="1">
    <citation type="journal article" date="2016" name="Sci. Rep.">
        <title>The Dendrobium catenatum Lindl. genome sequence provides insights into polysaccharide synthase, floral development and adaptive evolution.</title>
        <authorList>
            <person name="Zhang G.Q."/>
            <person name="Xu Q."/>
            <person name="Bian C."/>
            <person name="Tsai W.C."/>
            <person name="Yeh C.M."/>
            <person name="Liu K.W."/>
            <person name="Yoshida K."/>
            <person name="Zhang L.S."/>
            <person name="Chang S.B."/>
            <person name="Chen F."/>
            <person name="Shi Y."/>
            <person name="Su Y.Y."/>
            <person name="Zhang Y.Q."/>
            <person name="Chen L.J."/>
            <person name="Yin Y."/>
            <person name="Lin M."/>
            <person name="Huang H."/>
            <person name="Deng H."/>
            <person name="Wang Z.W."/>
            <person name="Zhu S.L."/>
            <person name="Zhao X."/>
            <person name="Deng C."/>
            <person name="Niu S.C."/>
            <person name="Huang J."/>
            <person name="Wang M."/>
            <person name="Liu G.H."/>
            <person name="Yang H.J."/>
            <person name="Xiao X.J."/>
            <person name="Hsiao Y.Y."/>
            <person name="Wu W.L."/>
            <person name="Chen Y.Y."/>
            <person name="Mitsuda N."/>
            <person name="Ohme-Takagi M."/>
            <person name="Luo Y.B."/>
            <person name="Van de Peer Y."/>
            <person name="Liu Z.J."/>
        </authorList>
    </citation>
    <scope>NUCLEOTIDE SEQUENCE [LARGE SCALE GENOMIC DNA]</scope>
    <source>
        <tissue evidence="4">The whole plant</tissue>
    </source>
</reference>
<dbReference type="InterPro" id="IPR044839">
    <property type="entry name" value="NDR1-like"/>
</dbReference>
<evidence type="ECO:0000313" key="5">
    <source>
        <dbReference type="Proteomes" id="UP000233837"/>
    </source>
</evidence>
<gene>
    <name evidence="4" type="primary">SYP24</name>
    <name evidence="4" type="ORF">MA16_Dca026734</name>
</gene>
<sequence>MNQPPPQQSHLGAGYYGPPIYAYPQPPPPPNEHFRRLITIAIRAFIAFCVAFGLAILILWLVFRPQKMRIAVSSASLRRFDLTSSSGTRFLSFDLSANLTFRNPNTRAGIYYDWLEADADFDGMRLGTAGLPVFYQGRKETREVPAVFQGRLEIGTPSGSEVEYQRDNATGVFPVDLWIFGRIRYKFGSAVTRRYIMRAVCPARLPLGKVGFSYTDCKVLDL</sequence>
<proteinExistence type="predicted"/>
<dbReference type="PANTHER" id="PTHR31415">
    <property type="entry name" value="OS05G0367900 PROTEIN"/>
    <property type="match status" value="1"/>
</dbReference>
<keyword evidence="5" id="KW-1185">Reference proteome</keyword>
<dbReference type="AlphaFoldDB" id="A0A2I0XBD5"/>
<reference evidence="4 5" key="2">
    <citation type="journal article" date="2017" name="Nature">
        <title>The Apostasia genome and the evolution of orchids.</title>
        <authorList>
            <person name="Zhang G.Q."/>
            <person name="Liu K.W."/>
            <person name="Li Z."/>
            <person name="Lohaus R."/>
            <person name="Hsiao Y.Y."/>
            <person name="Niu S.C."/>
            <person name="Wang J.Y."/>
            <person name="Lin Y.C."/>
            <person name="Xu Q."/>
            <person name="Chen L.J."/>
            <person name="Yoshida K."/>
            <person name="Fujiwara S."/>
            <person name="Wang Z.W."/>
            <person name="Zhang Y.Q."/>
            <person name="Mitsuda N."/>
            <person name="Wang M."/>
            <person name="Liu G.H."/>
            <person name="Pecoraro L."/>
            <person name="Huang H.X."/>
            <person name="Xiao X.J."/>
            <person name="Lin M."/>
            <person name="Wu X.Y."/>
            <person name="Wu W.L."/>
            <person name="Chen Y.Y."/>
            <person name="Chang S.B."/>
            <person name="Sakamoto S."/>
            <person name="Ohme-Takagi M."/>
            <person name="Yagi M."/>
            <person name="Zeng S.J."/>
            <person name="Shen C.Y."/>
            <person name="Yeh C.M."/>
            <person name="Luo Y.B."/>
            <person name="Tsai W.C."/>
            <person name="Van de Peer Y."/>
            <person name="Liu Z.J."/>
        </authorList>
    </citation>
    <scope>NUCLEOTIDE SEQUENCE [LARGE SCALE GENOMIC DNA]</scope>
    <source>
        <tissue evidence="4">The whole plant</tissue>
    </source>
</reference>
<dbReference type="GO" id="GO:0098542">
    <property type="term" value="P:defense response to other organism"/>
    <property type="evidence" value="ECO:0007669"/>
    <property type="project" value="InterPro"/>
</dbReference>
<dbReference type="OrthoDB" id="779762at2759"/>
<evidence type="ECO:0000313" key="4">
    <source>
        <dbReference type="EMBL" id="PKU85223.1"/>
    </source>
</evidence>
<accession>A0A2I0XBD5</accession>
<dbReference type="PANTHER" id="PTHR31415:SF122">
    <property type="entry name" value="OS01G0864632 PROTEIN"/>
    <property type="match status" value="1"/>
</dbReference>
<keyword evidence="3" id="KW-0812">Transmembrane</keyword>
<keyword evidence="3" id="KW-1133">Transmembrane helix</keyword>
<dbReference type="GO" id="GO:0005886">
    <property type="term" value="C:plasma membrane"/>
    <property type="evidence" value="ECO:0007669"/>
    <property type="project" value="TreeGrafter"/>
</dbReference>
<organism evidence="4 5">
    <name type="scientific">Dendrobium catenatum</name>
    <dbReference type="NCBI Taxonomy" id="906689"/>
    <lineage>
        <taxon>Eukaryota</taxon>
        <taxon>Viridiplantae</taxon>
        <taxon>Streptophyta</taxon>
        <taxon>Embryophyta</taxon>
        <taxon>Tracheophyta</taxon>
        <taxon>Spermatophyta</taxon>
        <taxon>Magnoliopsida</taxon>
        <taxon>Liliopsida</taxon>
        <taxon>Asparagales</taxon>
        <taxon>Orchidaceae</taxon>
        <taxon>Epidendroideae</taxon>
        <taxon>Malaxideae</taxon>
        <taxon>Dendrobiinae</taxon>
        <taxon>Dendrobium</taxon>
    </lineage>
</organism>